<name>A0ABN1LL80_9ALTE</name>
<dbReference type="SUPFAM" id="SSF48452">
    <property type="entry name" value="TPR-like"/>
    <property type="match status" value="1"/>
</dbReference>
<proteinExistence type="predicted"/>
<gene>
    <name evidence="3" type="ORF">GCM10009114_22860</name>
</gene>
<dbReference type="InterPro" id="IPR019734">
    <property type="entry name" value="TPR_rpt"/>
</dbReference>
<feature type="repeat" description="TPR" evidence="1">
    <location>
        <begin position="186"/>
        <end position="219"/>
    </location>
</feature>
<evidence type="ECO:0000256" key="2">
    <source>
        <dbReference type="SAM" id="SignalP"/>
    </source>
</evidence>
<keyword evidence="2" id="KW-0732">Signal</keyword>
<dbReference type="InterPro" id="IPR011990">
    <property type="entry name" value="TPR-like_helical_dom_sf"/>
</dbReference>
<evidence type="ECO:0000313" key="4">
    <source>
        <dbReference type="Proteomes" id="UP001500359"/>
    </source>
</evidence>
<dbReference type="PROSITE" id="PS50005">
    <property type="entry name" value="TPR"/>
    <property type="match status" value="1"/>
</dbReference>
<accession>A0ABN1LL80</accession>
<dbReference type="Proteomes" id="UP001500359">
    <property type="component" value="Unassembled WGS sequence"/>
</dbReference>
<dbReference type="RefSeq" id="WP_343860055.1">
    <property type="nucleotide sequence ID" value="NZ_BAAAFD010000006.1"/>
</dbReference>
<comment type="caution">
    <text evidence="3">The sequence shown here is derived from an EMBL/GenBank/DDBJ whole genome shotgun (WGS) entry which is preliminary data.</text>
</comment>
<feature type="chain" id="PRO_5045201866" description="Tetratricopeptide repeat-containing protein" evidence="2">
    <location>
        <begin position="21"/>
        <end position="367"/>
    </location>
</feature>
<feature type="signal peptide" evidence="2">
    <location>
        <begin position="1"/>
        <end position="20"/>
    </location>
</feature>
<organism evidence="3 4">
    <name type="scientific">Aliiglaciecola litoralis</name>
    <dbReference type="NCBI Taxonomy" id="582857"/>
    <lineage>
        <taxon>Bacteria</taxon>
        <taxon>Pseudomonadati</taxon>
        <taxon>Pseudomonadota</taxon>
        <taxon>Gammaproteobacteria</taxon>
        <taxon>Alteromonadales</taxon>
        <taxon>Alteromonadaceae</taxon>
        <taxon>Aliiglaciecola</taxon>
    </lineage>
</organism>
<reference evidence="3 4" key="1">
    <citation type="journal article" date="2019" name="Int. J. Syst. Evol. Microbiol.">
        <title>The Global Catalogue of Microorganisms (GCM) 10K type strain sequencing project: providing services to taxonomists for standard genome sequencing and annotation.</title>
        <authorList>
            <consortium name="The Broad Institute Genomics Platform"/>
            <consortium name="The Broad Institute Genome Sequencing Center for Infectious Disease"/>
            <person name="Wu L."/>
            <person name="Ma J."/>
        </authorList>
    </citation>
    <scope>NUCLEOTIDE SEQUENCE [LARGE SCALE GENOMIC DNA]</scope>
    <source>
        <strain evidence="3 4">JCM 15896</strain>
    </source>
</reference>
<dbReference type="SMART" id="SM00028">
    <property type="entry name" value="TPR"/>
    <property type="match status" value="2"/>
</dbReference>
<keyword evidence="1" id="KW-0802">TPR repeat</keyword>
<evidence type="ECO:0008006" key="5">
    <source>
        <dbReference type="Google" id="ProtNLM"/>
    </source>
</evidence>
<evidence type="ECO:0000256" key="1">
    <source>
        <dbReference type="PROSITE-ProRule" id="PRU00339"/>
    </source>
</evidence>
<protein>
    <recommendedName>
        <fullName evidence="5">Tetratricopeptide repeat-containing protein</fullName>
    </recommendedName>
</protein>
<dbReference type="Gene3D" id="1.25.40.10">
    <property type="entry name" value="Tetratricopeptide repeat domain"/>
    <property type="match status" value="1"/>
</dbReference>
<evidence type="ECO:0000313" key="3">
    <source>
        <dbReference type="EMBL" id="GAA0857364.1"/>
    </source>
</evidence>
<dbReference type="EMBL" id="BAAAFD010000006">
    <property type="protein sequence ID" value="GAA0857364.1"/>
    <property type="molecule type" value="Genomic_DNA"/>
</dbReference>
<keyword evidence="4" id="KW-1185">Reference proteome</keyword>
<sequence length="367" mass="41644">MLKGLFILFFMCVFMPMSNAHYQHGLSFENVDLTLKEAQDHLVVLPEKSLTILDKNSHKITVANDEQQAQWHFIAMLAAVSVADLDRLHAALISFEPLSNTEYYQAHLDQILSALGIWFRRSGYLNDAKASYLCSLEKSSTEHSKLRALLNLGVVERNLNHFAQAKEINLIALDIATNIESETYIAVLQNNLGILAISEKRYMDASAHFTKALELNEKLNRRSGELISSMNLLLAFLYQDNSLYFERMVDRAQRKLLLSPDDTARESYLNILKAINSARTIPSSLEQSRQVILANIERVNDKGIQLLLTPLINQLGVQYNIQQQQSLDTIYQGPLLEQFSMCNWQLNSDNANMQAIIGTFAESLFQD</sequence>